<dbReference type="EMBL" id="LR796812">
    <property type="protein sequence ID" value="CAB4167120.1"/>
    <property type="molecule type" value="Genomic_DNA"/>
</dbReference>
<sequence>MAQVVYQRGGPPLPFGTIDADEVGTFPLYEGVDPADLGAHEGKALLIVAAPFNPATVVTTPGPIPFGAVEGVVAHNFDNTGARTSTYPAATHGRTTSPTDTPAGIYVPGKFSGDVQTQLSLFSGANPMSQAGATVGELILLDPDGELDTLLDCGWDGADVEIRRGEETADFSTFETVAKYCGAGMVGDLRTKSLRLRPLSWRLDAAELHGNRYLGTGGVEGDAALAGRLKPYAAGYVFNVTPVPINATSLILQMSYTSIGGVTAVRDGGVALALNGNYSTYAALAAATVAPGQYATCTAFGLVRLGAAPVYGVTCDLQGDADVIASVAGPTTRAGVVRRIAT</sequence>
<reference evidence="1" key="1">
    <citation type="submission" date="2020-04" db="EMBL/GenBank/DDBJ databases">
        <authorList>
            <person name="Chiriac C."/>
            <person name="Salcher M."/>
            <person name="Ghai R."/>
            <person name="Kavagutti S V."/>
        </authorList>
    </citation>
    <scope>NUCLEOTIDE SEQUENCE</scope>
</reference>
<proteinExistence type="predicted"/>
<name>A0A6J5P597_9CAUD</name>
<gene>
    <name evidence="1" type="ORF">UFOVP860_1</name>
</gene>
<accession>A0A6J5P597</accession>
<feature type="non-terminal residue" evidence="1">
    <location>
        <position position="342"/>
    </location>
</feature>
<protein>
    <submittedName>
        <fullName evidence="1">Uncharacterized protein</fullName>
    </submittedName>
</protein>
<evidence type="ECO:0000313" key="1">
    <source>
        <dbReference type="EMBL" id="CAB4167120.1"/>
    </source>
</evidence>
<organism evidence="1">
    <name type="scientific">uncultured Caudovirales phage</name>
    <dbReference type="NCBI Taxonomy" id="2100421"/>
    <lineage>
        <taxon>Viruses</taxon>
        <taxon>Duplodnaviria</taxon>
        <taxon>Heunggongvirae</taxon>
        <taxon>Uroviricota</taxon>
        <taxon>Caudoviricetes</taxon>
        <taxon>Peduoviridae</taxon>
        <taxon>Maltschvirus</taxon>
        <taxon>Maltschvirus maltsch</taxon>
    </lineage>
</organism>